<dbReference type="SMART" id="SM00382">
    <property type="entry name" value="AAA"/>
    <property type="match status" value="1"/>
</dbReference>
<dbReference type="Gene3D" id="3.40.50.300">
    <property type="entry name" value="P-loop containing nucleotide triphosphate hydrolases"/>
    <property type="match status" value="1"/>
</dbReference>
<dbReference type="SUPFAM" id="SSF48452">
    <property type="entry name" value="TPR-like"/>
    <property type="match status" value="1"/>
</dbReference>
<dbReference type="AlphaFoldDB" id="A0A8H9LTR7"/>
<feature type="compositionally biased region" description="Gly residues" evidence="1">
    <location>
        <begin position="724"/>
        <end position="733"/>
    </location>
</feature>
<dbReference type="PANTHER" id="PTHR47691">
    <property type="entry name" value="REGULATOR-RELATED"/>
    <property type="match status" value="1"/>
</dbReference>
<dbReference type="EMBL" id="BLLO01000011">
    <property type="protein sequence ID" value="GFH76151.1"/>
    <property type="molecule type" value="Genomic_DNA"/>
</dbReference>
<sequence>MTDQVVGTSGSEAPGASPAPGAARPAFFGRGRELRELRAEIDRAGLDTIAGRGAPRPRVLLIAGAPGSGRSTLAEHLAASLADRYPDGVLRARLTAVDGTALTEGEAARLLLDGLGARTVPGAGDDDLTHALRKELTGRRLLVLLDDAASAEQVDPLMPEGEGTADLLFVAVSRGPLTGLNGVRPCALGGLDVPDALALLESWAGEVRLTVDPRAAEALVERCGAQPAALVLAGGYLAAHPKTSVADLAHRLEQATADGPGGPGELPRTARLSHDALPAAAARTLRLLSFAPAGQVDAHTASALAGASLPTVRTTLRELADLGFLRPEPGLAPGDEPRWTVPTCLQPVLRDLADDHDRPAELQLARARMLERTVRLLHSCRAVTDPEGSPARVALAALPRALRFDTAEAAAAWLERSRAALLASARLAVADGELDTLARRLLAAVVRAMIAHRGEAGAAPDLYPVHGLVLDVAERRRLPREKAAALLNLADLDASTGRTRQALSRYRAALDAARAAHDAVAAGRAMESVAGSYQSLEDWPRAADWYGRALTERLARGEHADAARLYGRLGTVHTYAGQYGEALRQWRAAVAAYRRCGDVAGRARALSEQARVQEYAGRPQESLRTCQEAVQWAREAGDDRLLAALRLRLADTLERLGDPAAAKLHRAAAEQLLAPDAAAGAESGGGQERPDRQDGEGGPDGAEAGWRTGRTPESAGPQVPGVPGAPGGAGGAEGAREPVRTGEAPPAPGERAPQGAGAIRLRNP</sequence>
<dbReference type="InterPro" id="IPR003593">
    <property type="entry name" value="AAA+_ATPase"/>
</dbReference>
<feature type="region of interest" description="Disordered" evidence="1">
    <location>
        <begin position="1"/>
        <end position="26"/>
    </location>
</feature>
<proteinExistence type="predicted"/>
<dbReference type="InterPro" id="IPR011990">
    <property type="entry name" value="TPR-like_helical_dom_sf"/>
</dbReference>
<protein>
    <recommendedName>
        <fullName evidence="2">AAA+ ATPase domain-containing protein</fullName>
    </recommendedName>
</protein>
<dbReference type="SUPFAM" id="SSF52540">
    <property type="entry name" value="P-loop containing nucleoside triphosphate hydrolases"/>
    <property type="match status" value="1"/>
</dbReference>
<dbReference type="PANTHER" id="PTHR47691:SF3">
    <property type="entry name" value="HTH-TYPE TRANSCRIPTIONAL REGULATOR RV0890C-RELATED"/>
    <property type="match status" value="1"/>
</dbReference>
<dbReference type="Proteomes" id="UP000660975">
    <property type="component" value="Unassembled WGS sequence"/>
</dbReference>
<evidence type="ECO:0000313" key="4">
    <source>
        <dbReference type="EMBL" id="GGU84734.1"/>
    </source>
</evidence>
<feature type="region of interest" description="Disordered" evidence="1">
    <location>
        <begin position="677"/>
        <end position="764"/>
    </location>
</feature>
<dbReference type="RefSeq" id="WP_100458156.1">
    <property type="nucleotide sequence ID" value="NZ_BLLO01000011.1"/>
</dbReference>
<evidence type="ECO:0000256" key="1">
    <source>
        <dbReference type="SAM" id="MobiDB-lite"/>
    </source>
</evidence>
<dbReference type="GeneID" id="95073729"/>
<gene>
    <name evidence="4" type="ORF">GCM10010227_43930</name>
    <name evidence="3" type="ORF">Sgou_08210</name>
</gene>
<feature type="compositionally biased region" description="Low complexity" evidence="1">
    <location>
        <begin position="9"/>
        <end position="26"/>
    </location>
</feature>
<reference evidence="3 5" key="2">
    <citation type="submission" date="2020-02" db="EMBL/GenBank/DDBJ databases">
        <title>Whole genome shotgun sequence of Streptomyces gougerotii NBRC 13043.</title>
        <authorList>
            <person name="Ichikawa N."/>
            <person name="Komaki H."/>
            <person name="Tamura T."/>
        </authorList>
    </citation>
    <scope>NUCLEOTIDE SEQUENCE [LARGE SCALE GENOMIC DNA]</scope>
    <source>
        <strain evidence="3 5">NBRC 13043</strain>
    </source>
</reference>
<reference evidence="4" key="1">
    <citation type="journal article" date="2014" name="Int. J. Syst. Evol. Microbiol.">
        <title>Complete genome sequence of Corynebacterium casei LMG S-19264T (=DSM 44701T), isolated from a smear-ripened cheese.</title>
        <authorList>
            <consortium name="US DOE Joint Genome Institute (JGI-PGF)"/>
            <person name="Walter F."/>
            <person name="Albersmeier A."/>
            <person name="Kalinowski J."/>
            <person name="Ruckert C."/>
        </authorList>
    </citation>
    <scope>NUCLEOTIDE SEQUENCE</scope>
    <source>
        <strain evidence="4">JCM 4136</strain>
    </source>
</reference>
<dbReference type="EMBL" id="BMSC01000015">
    <property type="protein sequence ID" value="GGU84734.1"/>
    <property type="molecule type" value="Genomic_DNA"/>
</dbReference>
<accession>A0A8H9LTR7</accession>
<keyword evidence="5" id="KW-1185">Reference proteome</keyword>
<name>A0A8H9LTR7_9ACTN</name>
<evidence type="ECO:0000313" key="6">
    <source>
        <dbReference type="Proteomes" id="UP000660975"/>
    </source>
</evidence>
<dbReference type="SMART" id="SM00028">
    <property type="entry name" value="TPR"/>
    <property type="match status" value="3"/>
</dbReference>
<organism evidence="4 6">
    <name type="scientific">Streptomyces gougerotii</name>
    <dbReference type="NCBI Taxonomy" id="53448"/>
    <lineage>
        <taxon>Bacteria</taxon>
        <taxon>Bacillati</taxon>
        <taxon>Actinomycetota</taxon>
        <taxon>Actinomycetes</taxon>
        <taxon>Kitasatosporales</taxon>
        <taxon>Streptomycetaceae</taxon>
        <taxon>Streptomyces</taxon>
        <taxon>Streptomyces diastaticus group</taxon>
    </lineage>
</organism>
<evidence type="ECO:0000313" key="5">
    <source>
        <dbReference type="Proteomes" id="UP000480804"/>
    </source>
</evidence>
<dbReference type="PRINTS" id="PR00364">
    <property type="entry name" value="DISEASERSIST"/>
</dbReference>
<reference evidence="4" key="3">
    <citation type="submission" date="2020-09" db="EMBL/GenBank/DDBJ databases">
        <authorList>
            <person name="Sun Q."/>
            <person name="Ohkuma M."/>
        </authorList>
    </citation>
    <scope>NUCLEOTIDE SEQUENCE</scope>
    <source>
        <strain evidence="4">JCM 4136</strain>
    </source>
</reference>
<feature type="compositionally biased region" description="Low complexity" evidence="1">
    <location>
        <begin position="749"/>
        <end position="758"/>
    </location>
</feature>
<comment type="caution">
    <text evidence="4">The sequence shown here is derived from an EMBL/GenBank/DDBJ whole genome shotgun (WGS) entry which is preliminary data.</text>
</comment>
<dbReference type="InterPro" id="IPR019734">
    <property type="entry name" value="TPR_rpt"/>
</dbReference>
<feature type="domain" description="AAA+ ATPase" evidence="2">
    <location>
        <begin position="56"/>
        <end position="197"/>
    </location>
</feature>
<dbReference type="Gene3D" id="1.25.40.10">
    <property type="entry name" value="Tetratricopeptide repeat domain"/>
    <property type="match status" value="1"/>
</dbReference>
<evidence type="ECO:0000259" key="2">
    <source>
        <dbReference type="SMART" id="SM00382"/>
    </source>
</evidence>
<evidence type="ECO:0000313" key="3">
    <source>
        <dbReference type="EMBL" id="GFH76151.1"/>
    </source>
</evidence>
<dbReference type="Proteomes" id="UP000480804">
    <property type="component" value="Unassembled WGS sequence"/>
</dbReference>
<dbReference type="InterPro" id="IPR027417">
    <property type="entry name" value="P-loop_NTPase"/>
</dbReference>